<dbReference type="RefSeq" id="WP_076534812.1">
    <property type="nucleotide sequence ID" value="NZ_FOAC01000002.1"/>
</dbReference>
<dbReference type="OrthoDB" id="9802763at2"/>
<gene>
    <name evidence="3" type="ORF">SAMN05421666_2675</name>
</gene>
<feature type="region of interest" description="Disordered" evidence="1">
    <location>
        <begin position="44"/>
        <end position="70"/>
    </location>
</feature>
<keyword evidence="2" id="KW-0472">Membrane</keyword>
<accession>A0A1N7HBD9</accession>
<keyword evidence="2" id="KW-1133">Transmembrane helix</keyword>
<dbReference type="Pfam" id="PF03597">
    <property type="entry name" value="FixS"/>
    <property type="match status" value="1"/>
</dbReference>
<evidence type="ECO:0000313" key="4">
    <source>
        <dbReference type="Proteomes" id="UP000186019"/>
    </source>
</evidence>
<keyword evidence="4" id="KW-1185">Reference proteome</keyword>
<evidence type="ECO:0000256" key="1">
    <source>
        <dbReference type="SAM" id="MobiDB-lite"/>
    </source>
</evidence>
<name>A0A1N7HBD9_9RHOB</name>
<dbReference type="InterPro" id="IPR004714">
    <property type="entry name" value="Cyt_oxidase_maturation_cbb3"/>
</dbReference>
<dbReference type="AlphaFoldDB" id="A0A1N7HBD9"/>
<dbReference type="Proteomes" id="UP000186019">
    <property type="component" value="Unassembled WGS sequence"/>
</dbReference>
<sequence length="70" mass="7833">MSWLVLIPMSITMGLIGLAAFAWALRHDQFDDPMGNAERVLIPDPPLEIKGDEDDKMATNPENGNARRRL</sequence>
<dbReference type="EMBL" id="FTNV01000003">
    <property type="protein sequence ID" value="SIS22187.1"/>
    <property type="molecule type" value="Genomic_DNA"/>
</dbReference>
<reference evidence="3 4" key="1">
    <citation type="submission" date="2017-01" db="EMBL/GenBank/DDBJ databases">
        <authorList>
            <person name="Mah S.A."/>
            <person name="Swanson W.J."/>
            <person name="Moy G.W."/>
            <person name="Vacquier V.D."/>
        </authorList>
    </citation>
    <scope>NUCLEOTIDE SEQUENCE [LARGE SCALE GENOMIC DNA]</scope>
    <source>
        <strain evidence="3 4">DSM 29590</strain>
    </source>
</reference>
<feature type="transmembrane region" description="Helical" evidence="2">
    <location>
        <begin position="6"/>
        <end position="25"/>
    </location>
</feature>
<keyword evidence="2" id="KW-0812">Transmembrane</keyword>
<dbReference type="STRING" id="573024.SAMN05216208_2640"/>
<organism evidence="3 4">
    <name type="scientific">Roseovarius nanhaiticus</name>
    <dbReference type="NCBI Taxonomy" id="573024"/>
    <lineage>
        <taxon>Bacteria</taxon>
        <taxon>Pseudomonadati</taxon>
        <taxon>Pseudomonadota</taxon>
        <taxon>Alphaproteobacteria</taxon>
        <taxon>Rhodobacterales</taxon>
        <taxon>Roseobacteraceae</taxon>
        <taxon>Roseovarius</taxon>
    </lineage>
</organism>
<evidence type="ECO:0000313" key="3">
    <source>
        <dbReference type="EMBL" id="SIS22187.1"/>
    </source>
</evidence>
<evidence type="ECO:0000256" key="2">
    <source>
        <dbReference type="SAM" id="Phobius"/>
    </source>
</evidence>
<protein>
    <submittedName>
        <fullName evidence="3">Cytochrome oxidase maturation protein, cbb3-type</fullName>
    </submittedName>
</protein>
<proteinExistence type="predicted"/>
<dbReference type="NCBIfam" id="TIGR00847">
    <property type="entry name" value="ccoS"/>
    <property type="match status" value="1"/>
</dbReference>